<dbReference type="PANTHER" id="PTHR30472:SF1">
    <property type="entry name" value="FE(3+) DICITRATE TRANSPORT SYSTEM PERMEASE PROTEIN FECC-RELATED"/>
    <property type="match status" value="1"/>
</dbReference>
<dbReference type="FunFam" id="1.10.3470.10:FF:000001">
    <property type="entry name" value="Vitamin B12 ABC transporter permease BtuC"/>
    <property type="match status" value="1"/>
</dbReference>
<feature type="transmembrane region" description="Helical" evidence="8">
    <location>
        <begin position="302"/>
        <end position="321"/>
    </location>
</feature>
<gene>
    <name evidence="9" type="ORF">IDH44_25080</name>
</gene>
<dbReference type="AlphaFoldDB" id="A0A927BZY4"/>
<evidence type="ECO:0000256" key="8">
    <source>
        <dbReference type="SAM" id="Phobius"/>
    </source>
</evidence>
<sequence length="326" mass="33332">MNIRLTGLIAGGLLVLAALAASVALGKSMVPLGTVVDAFISFDGSREHLIVRSVRVPRALMAMMVGASLGVAGSVMQAISRNALAGPEMLAGSNGAALLLVVSMFLFGYTSSMIHVWAALLGAGLASLTVYVLGSLGGGMTAIKLILAGATINLLLASLVQGILIFSEQSLDEMRYWLAGSLTGGSMGMFLRVLPYMLAGLVIAIMASKQINLISLGEDVAQGLGLKVGLYKAGALLAVMCLVGGAVAIAGPIGFLGLAVPHIARFLVGLDYRWIIPYAALLGAALLLLADIGARFILPGEEISAGVVTAVLGAPFLIYLAQRKGG</sequence>
<evidence type="ECO:0000256" key="4">
    <source>
        <dbReference type="ARBA" id="ARBA00022475"/>
    </source>
</evidence>
<dbReference type="SUPFAM" id="SSF81345">
    <property type="entry name" value="ABC transporter involved in vitamin B12 uptake, BtuC"/>
    <property type="match status" value="1"/>
</dbReference>
<dbReference type="Proteomes" id="UP000621560">
    <property type="component" value="Unassembled WGS sequence"/>
</dbReference>
<comment type="similarity">
    <text evidence="2">Belongs to the binding-protein-dependent transport system permease family. FecCD subfamily.</text>
</comment>
<comment type="subcellular location">
    <subcellularLocation>
        <location evidence="1">Cell membrane</location>
        <topology evidence="1">Multi-pass membrane protein</topology>
    </subcellularLocation>
</comment>
<keyword evidence="6 8" id="KW-1133">Transmembrane helix</keyword>
<dbReference type="InterPro" id="IPR037294">
    <property type="entry name" value="ABC_BtuC-like"/>
</dbReference>
<feature type="transmembrane region" description="Helical" evidence="8">
    <location>
        <begin position="145"/>
        <end position="167"/>
    </location>
</feature>
<name>A0A927BZY4_9BACL</name>
<organism evidence="9 10">
    <name type="scientific">Paenibacillus sabuli</name>
    <dbReference type="NCBI Taxonomy" id="2772509"/>
    <lineage>
        <taxon>Bacteria</taxon>
        <taxon>Bacillati</taxon>
        <taxon>Bacillota</taxon>
        <taxon>Bacilli</taxon>
        <taxon>Bacillales</taxon>
        <taxon>Paenibacillaceae</taxon>
        <taxon>Paenibacillus</taxon>
    </lineage>
</organism>
<feature type="transmembrane region" description="Helical" evidence="8">
    <location>
        <begin position="272"/>
        <end position="290"/>
    </location>
</feature>
<protein>
    <submittedName>
        <fullName evidence="9">Iron ABC transporter permease</fullName>
    </submittedName>
</protein>
<dbReference type="Pfam" id="PF01032">
    <property type="entry name" value="FecCD"/>
    <property type="match status" value="1"/>
</dbReference>
<accession>A0A927BZY4</accession>
<feature type="transmembrane region" description="Helical" evidence="8">
    <location>
        <begin position="235"/>
        <end position="260"/>
    </location>
</feature>
<dbReference type="GO" id="GO:0033214">
    <property type="term" value="P:siderophore-iron import into cell"/>
    <property type="evidence" value="ECO:0007669"/>
    <property type="project" value="TreeGrafter"/>
</dbReference>
<dbReference type="CDD" id="cd06550">
    <property type="entry name" value="TM_ABC_iron-siderophores_like"/>
    <property type="match status" value="1"/>
</dbReference>
<keyword evidence="10" id="KW-1185">Reference proteome</keyword>
<keyword evidence="4" id="KW-1003">Cell membrane</keyword>
<evidence type="ECO:0000256" key="3">
    <source>
        <dbReference type="ARBA" id="ARBA00022448"/>
    </source>
</evidence>
<dbReference type="Gene3D" id="1.10.3470.10">
    <property type="entry name" value="ABC transporter involved in vitamin B12 uptake, BtuC"/>
    <property type="match status" value="1"/>
</dbReference>
<keyword evidence="3" id="KW-0813">Transport</keyword>
<evidence type="ECO:0000313" key="9">
    <source>
        <dbReference type="EMBL" id="MBD2848469.1"/>
    </source>
</evidence>
<dbReference type="EMBL" id="JACXIZ010000068">
    <property type="protein sequence ID" value="MBD2848469.1"/>
    <property type="molecule type" value="Genomic_DNA"/>
</dbReference>
<feature type="transmembrane region" description="Helical" evidence="8">
    <location>
        <begin position="91"/>
        <end position="108"/>
    </location>
</feature>
<dbReference type="RefSeq" id="WP_190921566.1">
    <property type="nucleotide sequence ID" value="NZ_JACXIZ010000068.1"/>
</dbReference>
<evidence type="ECO:0000256" key="6">
    <source>
        <dbReference type="ARBA" id="ARBA00022989"/>
    </source>
</evidence>
<evidence type="ECO:0000256" key="5">
    <source>
        <dbReference type="ARBA" id="ARBA00022692"/>
    </source>
</evidence>
<keyword evidence="5 8" id="KW-0812">Transmembrane</keyword>
<feature type="transmembrane region" description="Helical" evidence="8">
    <location>
        <begin position="59"/>
        <end position="79"/>
    </location>
</feature>
<comment type="caution">
    <text evidence="9">The sequence shown here is derived from an EMBL/GenBank/DDBJ whole genome shotgun (WGS) entry which is preliminary data.</text>
</comment>
<evidence type="ECO:0000256" key="7">
    <source>
        <dbReference type="ARBA" id="ARBA00023136"/>
    </source>
</evidence>
<reference evidence="9" key="1">
    <citation type="submission" date="2020-09" db="EMBL/GenBank/DDBJ databases">
        <title>A novel bacterium of genus Paenibacillus, isolated from South China Sea.</title>
        <authorList>
            <person name="Huang H."/>
            <person name="Mo K."/>
            <person name="Hu Y."/>
        </authorList>
    </citation>
    <scope>NUCLEOTIDE SEQUENCE</scope>
    <source>
        <strain evidence="9">IB182496</strain>
    </source>
</reference>
<dbReference type="PANTHER" id="PTHR30472">
    <property type="entry name" value="FERRIC ENTEROBACTIN TRANSPORT SYSTEM PERMEASE PROTEIN"/>
    <property type="match status" value="1"/>
</dbReference>
<dbReference type="GO" id="GO:0022857">
    <property type="term" value="F:transmembrane transporter activity"/>
    <property type="evidence" value="ECO:0007669"/>
    <property type="project" value="InterPro"/>
</dbReference>
<dbReference type="InterPro" id="IPR000522">
    <property type="entry name" value="ABC_transptr_permease_BtuC"/>
</dbReference>
<keyword evidence="7 8" id="KW-0472">Membrane</keyword>
<dbReference type="GO" id="GO:0005886">
    <property type="term" value="C:plasma membrane"/>
    <property type="evidence" value="ECO:0007669"/>
    <property type="project" value="UniProtKB-SubCell"/>
</dbReference>
<feature type="transmembrane region" description="Helical" evidence="8">
    <location>
        <begin position="187"/>
        <end position="207"/>
    </location>
</feature>
<feature type="transmembrane region" description="Helical" evidence="8">
    <location>
        <begin position="114"/>
        <end position="133"/>
    </location>
</feature>
<proteinExistence type="inferred from homology"/>
<evidence type="ECO:0000313" key="10">
    <source>
        <dbReference type="Proteomes" id="UP000621560"/>
    </source>
</evidence>
<evidence type="ECO:0000256" key="1">
    <source>
        <dbReference type="ARBA" id="ARBA00004651"/>
    </source>
</evidence>
<evidence type="ECO:0000256" key="2">
    <source>
        <dbReference type="ARBA" id="ARBA00007935"/>
    </source>
</evidence>